<dbReference type="EMBL" id="SOGT01000002">
    <property type="protein sequence ID" value="TFD28747.1"/>
    <property type="molecule type" value="Genomic_DNA"/>
</dbReference>
<evidence type="ECO:0000256" key="3">
    <source>
        <dbReference type="ARBA" id="ARBA00022714"/>
    </source>
</evidence>
<gene>
    <name evidence="11" type="ORF">E3T27_02360</name>
</gene>
<dbReference type="InterPro" id="IPR005805">
    <property type="entry name" value="Rieske_Fe-S_prot_C"/>
</dbReference>
<keyword evidence="7" id="KW-1015">Disulfide bond</keyword>
<name>A0A4R8ZIM3_9MICO</name>
<keyword evidence="5" id="KW-0408">Iron</keyword>
<evidence type="ECO:0000256" key="2">
    <source>
        <dbReference type="ARBA" id="ARBA00015816"/>
    </source>
</evidence>
<organism evidence="11 12">
    <name type="scientific">Cryobacterium lyxosi</name>
    <dbReference type="NCBI Taxonomy" id="1259228"/>
    <lineage>
        <taxon>Bacteria</taxon>
        <taxon>Bacillati</taxon>
        <taxon>Actinomycetota</taxon>
        <taxon>Actinomycetes</taxon>
        <taxon>Micrococcales</taxon>
        <taxon>Microbacteriaceae</taxon>
        <taxon>Cryobacterium</taxon>
    </lineage>
</organism>
<comment type="cofactor">
    <cofactor evidence="9">
        <name>[2Fe-2S] cluster</name>
        <dbReference type="ChEBI" id="CHEBI:190135"/>
    </cofactor>
</comment>
<keyword evidence="3" id="KW-0001">2Fe-2S</keyword>
<evidence type="ECO:0000256" key="7">
    <source>
        <dbReference type="ARBA" id="ARBA00023157"/>
    </source>
</evidence>
<reference evidence="11 12" key="1">
    <citation type="submission" date="2019-03" db="EMBL/GenBank/DDBJ databases">
        <title>Genomics of glacier-inhabiting Cryobacterium strains.</title>
        <authorList>
            <person name="Liu Q."/>
            <person name="Xin Y.-H."/>
        </authorList>
    </citation>
    <scope>NUCLEOTIDE SEQUENCE [LARGE SCALE GENOMIC DNA]</scope>
    <source>
        <strain evidence="11 12">TMT1-1</strain>
    </source>
</reference>
<keyword evidence="6" id="KW-0411">Iron-sulfur</keyword>
<dbReference type="OrthoDB" id="25106at2"/>
<dbReference type="GO" id="GO:0016705">
    <property type="term" value="F:oxidoreductase activity, acting on paired donors, with incorporation or reduction of molecular oxygen"/>
    <property type="evidence" value="ECO:0007669"/>
    <property type="project" value="UniProtKB-ARBA"/>
</dbReference>
<evidence type="ECO:0000259" key="10">
    <source>
        <dbReference type="PROSITE" id="PS51296"/>
    </source>
</evidence>
<dbReference type="InterPro" id="IPR014349">
    <property type="entry name" value="Rieske_Fe-S_prot"/>
</dbReference>
<evidence type="ECO:0000256" key="1">
    <source>
        <dbReference type="ARBA" id="ARBA00002494"/>
    </source>
</evidence>
<comment type="caution">
    <text evidence="11">The sequence shown here is derived from an EMBL/GenBank/DDBJ whole genome shotgun (WGS) entry which is preliminary data.</text>
</comment>
<evidence type="ECO:0000256" key="4">
    <source>
        <dbReference type="ARBA" id="ARBA00022723"/>
    </source>
</evidence>
<comment type="function">
    <text evidence="1">Iron-sulfur subunit of the cytochrome bc1 complex, an essential component of the respiratory electron transport chain required for ATP synthesis. The bc1 complex catalyzes the oxidation of menaquinol and the reduction of cytochrome c in the respiratory chain. The bc1 complex operates through a Q-cycle mechanism that couples electron transfer to generation of the proton gradient that drives ATP synthesis.</text>
</comment>
<dbReference type="GO" id="GO:0051537">
    <property type="term" value="F:2 iron, 2 sulfur cluster binding"/>
    <property type="evidence" value="ECO:0007669"/>
    <property type="project" value="UniProtKB-KW"/>
</dbReference>
<proteinExistence type="predicted"/>
<feature type="domain" description="Rieske" evidence="10">
    <location>
        <begin position="58"/>
        <end position="151"/>
    </location>
</feature>
<evidence type="ECO:0000256" key="8">
    <source>
        <dbReference type="ARBA" id="ARBA00029586"/>
    </source>
</evidence>
<evidence type="ECO:0000256" key="6">
    <source>
        <dbReference type="ARBA" id="ARBA00023014"/>
    </source>
</evidence>
<evidence type="ECO:0000313" key="12">
    <source>
        <dbReference type="Proteomes" id="UP000298424"/>
    </source>
</evidence>
<dbReference type="GO" id="GO:0004497">
    <property type="term" value="F:monooxygenase activity"/>
    <property type="evidence" value="ECO:0007669"/>
    <property type="project" value="UniProtKB-ARBA"/>
</dbReference>
<sequence>MPNPRTTVTPAIDLSRRAVILIGSAGTAAALAGCSTDASAGVDAGSQTPTPAGGSAPQEVAKLADIPVGGSISATLDGKPILVSQPKEGSVIAFSAICTHQGCVVKPGNGEFDCPCHQSRFNTATGEVLDGPAPSPLEKIPVHVTSGVVLSGS</sequence>
<protein>
    <recommendedName>
        <fullName evidence="2">Cytochrome bc1 complex Rieske iron-sulfur subunit</fullName>
    </recommendedName>
    <alternativeName>
        <fullName evidence="8">Cytochrome bc1 reductase complex subunit QcrA</fullName>
    </alternativeName>
</protein>
<keyword evidence="4" id="KW-0479">Metal-binding</keyword>
<dbReference type="PROSITE" id="PS51318">
    <property type="entry name" value="TAT"/>
    <property type="match status" value="1"/>
</dbReference>
<dbReference type="AlphaFoldDB" id="A0A4R8ZIM3"/>
<dbReference type="SUPFAM" id="SSF50022">
    <property type="entry name" value="ISP domain"/>
    <property type="match status" value="1"/>
</dbReference>
<evidence type="ECO:0000256" key="9">
    <source>
        <dbReference type="ARBA" id="ARBA00034078"/>
    </source>
</evidence>
<dbReference type="CDD" id="cd03467">
    <property type="entry name" value="Rieske"/>
    <property type="match status" value="1"/>
</dbReference>
<dbReference type="InterPro" id="IPR036922">
    <property type="entry name" value="Rieske_2Fe-2S_sf"/>
</dbReference>
<dbReference type="GO" id="GO:0016020">
    <property type="term" value="C:membrane"/>
    <property type="evidence" value="ECO:0007669"/>
    <property type="project" value="InterPro"/>
</dbReference>
<dbReference type="PROSITE" id="PS51257">
    <property type="entry name" value="PROKAR_LIPOPROTEIN"/>
    <property type="match status" value="1"/>
</dbReference>
<dbReference type="Proteomes" id="UP000298424">
    <property type="component" value="Unassembled WGS sequence"/>
</dbReference>
<dbReference type="Gene3D" id="2.102.10.10">
    <property type="entry name" value="Rieske [2Fe-2S] iron-sulphur domain"/>
    <property type="match status" value="1"/>
</dbReference>
<evidence type="ECO:0000256" key="5">
    <source>
        <dbReference type="ARBA" id="ARBA00023004"/>
    </source>
</evidence>
<dbReference type="InterPro" id="IPR006311">
    <property type="entry name" value="TAT_signal"/>
</dbReference>
<evidence type="ECO:0000313" key="11">
    <source>
        <dbReference type="EMBL" id="TFD28747.1"/>
    </source>
</evidence>
<dbReference type="Pfam" id="PF00355">
    <property type="entry name" value="Rieske"/>
    <property type="match status" value="1"/>
</dbReference>
<dbReference type="PANTHER" id="PTHR10134">
    <property type="entry name" value="CYTOCHROME B-C1 COMPLEX SUBUNIT RIESKE, MITOCHONDRIAL"/>
    <property type="match status" value="1"/>
</dbReference>
<accession>A0A4R8ZIM3</accession>
<dbReference type="PRINTS" id="PR00162">
    <property type="entry name" value="RIESKE"/>
</dbReference>
<dbReference type="PROSITE" id="PS51296">
    <property type="entry name" value="RIESKE"/>
    <property type="match status" value="1"/>
</dbReference>
<dbReference type="InterPro" id="IPR017941">
    <property type="entry name" value="Rieske_2Fe-2S"/>
</dbReference>
<dbReference type="GO" id="GO:0046872">
    <property type="term" value="F:metal ion binding"/>
    <property type="evidence" value="ECO:0007669"/>
    <property type="project" value="UniProtKB-KW"/>
</dbReference>
<keyword evidence="12" id="KW-1185">Reference proteome</keyword>